<dbReference type="Pfam" id="PF00563">
    <property type="entry name" value="EAL"/>
    <property type="match status" value="1"/>
</dbReference>
<dbReference type="PANTHER" id="PTHR33121">
    <property type="entry name" value="CYCLIC DI-GMP PHOSPHODIESTERASE PDEF"/>
    <property type="match status" value="1"/>
</dbReference>
<dbReference type="InterPro" id="IPR001633">
    <property type="entry name" value="EAL_dom"/>
</dbReference>
<dbReference type="Proteomes" id="UP000018890">
    <property type="component" value="Unassembled WGS sequence"/>
</dbReference>
<feature type="domain" description="EAL" evidence="1">
    <location>
        <begin position="1"/>
        <end position="140"/>
    </location>
</feature>
<dbReference type="SMART" id="SM00052">
    <property type="entry name" value="EAL"/>
    <property type="match status" value="1"/>
</dbReference>
<dbReference type="InterPro" id="IPR035919">
    <property type="entry name" value="EAL_sf"/>
</dbReference>
<keyword evidence="3" id="KW-1185">Reference proteome</keyword>
<reference evidence="2" key="1">
    <citation type="journal article" date="2014" name="Genome Announc.">
        <title>Draft Genome Sequences of Three Alkaliphilic Bacillus Strains, Bacillus wakoensis JCM 9140T, Bacillus akibai JCM 9157T, and Bacillus hemicellulosilyticus JCM 9152T.</title>
        <authorList>
            <person name="Yuki M."/>
            <person name="Oshima K."/>
            <person name="Suda W."/>
            <person name="Oshida Y."/>
            <person name="Kitamura K."/>
            <person name="Iida T."/>
            <person name="Hattori M."/>
            <person name="Ohkuma M."/>
        </authorList>
    </citation>
    <scope>NUCLEOTIDE SEQUENCE [LARGE SCALE GENOMIC DNA]</scope>
    <source>
        <strain evidence="2">JCM 9140</strain>
    </source>
</reference>
<proteinExistence type="predicted"/>
<comment type="caution">
    <text evidence="2">The sequence shown here is derived from an EMBL/GenBank/DDBJ whole genome shotgun (WGS) entry which is preliminary data.</text>
</comment>
<evidence type="ECO:0000313" key="3">
    <source>
        <dbReference type="Proteomes" id="UP000018890"/>
    </source>
</evidence>
<dbReference type="PROSITE" id="PS50883">
    <property type="entry name" value="EAL"/>
    <property type="match status" value="1"/>
</dbReference>
<sequence>MKDYNVDPNDLVFEVVETEKIEDISHLKSIFSTYQAHGIKVALDDLGSGYSTLEVLRELKPNFAKIDRTLVDHCDSDKEKQERIKAIVDIAGEHQIELLAEGIERAEEAEFCKQIGVPLAQGYYFGKPDASPLQHDRLNV</sequence>
<dbReference type="GO" id="GO:0071111">
    <property type="term" value="F:cyclic-guanylate-specific phosphodiesterase activity"/>
    <property type="evidence" value="ECO:0007669"/>
    <property type="project" value="InterPro"/>
</dbReference>
<gene>
    <name evidence="2" type="ORF">JCM9140_2395</name>
</gene>
<protein>
    <submittedName>
        <fullName evidence="2">EAL domain protein</fullName>
    </submittedName>
</protein>
<dbReference type="EMBL" id="BAUT01000022">
    <property type="protein sequence ID" value="GAE26344.1"/>
    <property type="molecule type" value="Genomic_DNA"/>
</dbReference>
<dbReference type="SUPFAM" id="SSF141868">
    <property type="entry name" value="EAL domain-like"/>
    <property type="match status" value="1"/>
</dbReference>
<dbReference type="Gene3D" id="3.20.20.450">
    <property type="entry name" value="EAL domain"/>
    <property type="match status" value="1"/>
</dbReference>
<dbReference type="InterPro" id="IPR050706">
    <property type="entry name" value="Cyclic-di-GMP_PDE-like"/>
</dbReference>
<accession>W4Q4Q2</accession>
<dbReference type="STRING" id="1236970.JCM9140_2395"/>
<name>W4Q4Q2_9BACI</name>
<dbReference type="AlphaFoldDB" id="W4Q4Q2"/>
<evidence type="ECO:0000313" key="2">
    <source>
        <dbReference type="EMBL" id="GAE26344.1"/>
    </source>
</evidence>
<evidence type="ECO:0000259" key="1">
    <source>
        <dbReference type="PROSITE" id="PS50883"/>
    </source>
</evidence>
<dbReference type="PANTHER" id="PTHR33121:SF70">
    <property type="entry name" value="SIGNALING PROTEIN YKOW"/>
    <property type="match status" value="1"/>
</dbReference>
<dbReference type="CDD" id="cd01948">
    <property type="entry name" value="EAL"/>
    <property type="match status" value="1"/>
</dbReference>
<organism evidence="2 3">
    <name type="scientific">Halalkalibacter wakoensis JCM 9140</name>
    <dbReference type="NCBI Taxonomy" id="1236970"/>
    <lineage>
        <taxon>Bacteria</taxon>
        <taxon>Bacillati</taxon>
        <taxon>Bacillota</taxon>
        <taxon>Bacilli</taxon>
        <taxon>Bacillales</taxon>
        <taxon>Bacillaceae</taxon>
        <taxon>Halalkalibacter</taxon>
    </lineage>
</organism>